<dbReference type="InterPro" id="IPR018223">
    <property type="entry name" value="Arginosuc_synth_CS"/>
</dbReference>
<evidence type="ECO:0000259" key="10">
    <source>
        <dbReference type="Pfam" id="PF00764"/>
    </source>
</evidence>
<comment type="pathway">
    <text evidence="1 9">Amino-acid biosynthesis; L-arginine biosynthesis; L-arginine from L-ornithine and carbamoyl phosphate: step 2/3.</text>
</comment>
<keyword evidence="7 9" id="KW-0547">Nucleotide-binding</keyword>
<feature type="binding site" evidence="9">
    <location>
        <position position="123"/>
    </location>
    <ligand>
        <name>L-aspartate</name>
        <dbReference type="ChEBI" id="CHEBI:29991"/>
    </ligand>
</feature>
<feature type="binding site" evidence="9">
    <location>
        <position position="118"/>
    </location>
    <ligand>
        <name>L-aspartate</name>
        <dbReference type="ChEBI" id="CHEBI:29991"/>
    </ligand>
</feature>
<dbReference type="EMBL" id="MEUI01000011">
    <property type="protein sequence ID" value="OGC34950.1"/>
    <property type="molecule type" value="Genomic_DNA"/>
</dbReference>
<feature type="binding site" evidence="9">
    <location>
        <position position="260"/>
    </location>
    <ligand>
        <name>L-citrulline</name>
        <dbReference type="ChEBI" id="CHEBI:57743"/>
    </ligand>
</feature>
<keyword evidence="8 9" id="KW-0067">ATP-binding</keyword>
<evidence type="ECO:0000256" key="7">
    <source>
        <dbReference type="ARBA" id="ARBA00022741"/>
    </source>
</evidence>
<dbReference type="GO" id="GO:0000053">
    <property type="term" value="P:argininosuccinate metabolic process"/>
    <property type="evidence" value="ECO:0007669"/>
    <property type="project" value="TreeGrafter"/>
</dbReference>
<feature type="binding site" evidence="9">
    <location>
        <position position="272"/>
    </location>
    <ligand>
        <name>L-citrulline</name>
        <dbReference type="ChEBI" id="CHEBI:57743"/>
    </ligand>
</feature>
<proteinExistence type="inferred from homology"/>
<name>A0A1F4TQZ3_UNCSA</name>
<evidence type="ECO:0000313" key="12">
    <source>
        <dbReference type="EMBL" id="OGC34950.1"/>
    </source>
</evidence>
<dbReference type="GO" id="GO:0005524">
    <property type="term" value="F:ATP binding"/>
    <property type="evidence" value="ECO:0007669"/>
    <property type="project" value="UniProtKB-UniRule"/>
</dbReference>
<comment type="catalytic activity">
    <reaction evidence="9">
        <text>L-citrulline + L-aspartate + ATP = 2-(N(omega)-L-arginino)succinate + AMP + diphosphate + H(+)</text>
        <dbReference type="Rhea" id="RHEA:10932"/>
        <dbReference type="ChEBI" id="CHEBI:15378"/>
        <dbReference type="ChEBI" id="CHEBI:29991"/>
        <dbReference type="ChEBI" id="CHEBI:30616"/>
        <dbReference type="ChEBI" id="CHEBI:33019"/>
        <dbReference type="ChEBI" id="CHEBI:57472"/>
        <dbReference type="ChEBI" id="CHEBI:57743"/>
        <dbReference type="ChEBI" id="CHEBI:456215"/>
        <dbReference type="EC" id="6.3.4.5"/>
    </reaction>
</comment>
<feature type="binding site" evidence="9">
    <location>
        <position position="126"/>
    </location>
    <ligand>
        <name>L-citrulline</name>
        <dbReference type="ChEBI" id="CHEBI:57743"/>
    </ligand>
</feature>
<evidence type="ECO:0000256" key="6">
    <source>
        <dbReference type="ARBA" id="ARBA00022605"/>
    </source>
</evidence>
<feature type="domain" description="Arginosuccinate synthase C-terminal" evidence="11">
    <location>
        <begin position="174"/>
        <end position="391"/>
    </location>
</feature>
<evidence type="ECO:0000256" key="5">
    <source>
        <dbReference type="ARBA" id="ARBA00022598"/>
    </source>
</evidence>
<evidence type="ECO:0000256" key="1">
    <source>
        <dbReference type="ARBA" id="ARBA00004967"/>
    </source>
</evidence>
<reference evidence="12 13" key="1">
    <citation type="journal article" date="2016" name="Nat. Commun.">
        <title>Thousands of microbial genomes shed light on interconnected biogeochemical processes in an aquifer system.</title>
        <authorList>
            <person name="Anantharaman K."/>
            <person name="Brown C.T."/>
            <person name="Hug L.A."/>
            <person name="Sharon I."/>
            <person name="Castelle C.J."/>
            <person name="Probst A.J."/>
            <person name="Thomas B.C."/>
            <person name="Singh A."/>
            <person name="Wilkins M.J."/>
            <person name="Karaoz U."/>
            <person name="Brodie E.L."/>
            <person name="Williams K.H."/>
            <person name="Hubbard S.S."/>
            <person name="Banfield J.F."/>
        </authorList>
    </citation>
    <scope>NUCLEOTIDE SEQUENCE [LARGE SCALE GENOMIC DNA]</scope>
</reference>
<dbReference type="InterPro" id="IPR001518">
    <property type="entry name" value="Arginosuc_synth"/>
</dbReference>
<evidence type="ECO:0000259" key="11">
    <source>
        <dbReference type="Pfam" id="PF20979"/>
    </source>
</evidence>
<evidence type="ECO:0000256" key="2">
    <source>
        <dbReference type="ARBA" id="ARBA00011881"/>
    </source>
</evidence>
<comment type="subcellular location">
    <subcellularLocation>
        <location evidence="9">Cytoplasm</location>
    </subcellularLocation>
</comment>
<feature type="binding site" evidence="9">
    <location>
        <position position="122"/>
    </location>
    <ligand>
        <name>L-aspartate</name>
        <dbReference type="ChEBI" id="CHEBI:29991"/>
    </ligand>
</feature>
<dbReference type="Gene3D" id="3.90.1260.10">
    <property type="entry name" value="Argininosuccinate synthetase, chain A, domain 2"/>
    <property type="match status" value="1"/>
</dbReference>
<dbReference type="CDD" id="cd01999">
    <property type="entry name" value="ASS"/>
    <property type="match status" value="1"/>
</dbReference>
<dbReference type="Pfam" id="PF00764">
    <property type="entry name" value="Arginosuc_synth"/>
    <property type="match status" value="1"/>
</dbReference>
<dbReference type="NCBIfam" id="NF001770">
    <property type="entry name" value="PRK00509.1"/>
    <property type="match status" value="1"/>
</dbReference>
<keyword evidence="4 9" id="KW-0055">Arginine biosynthesis</keyword>
<sequence length="398" mass="44601">MVNKVVLAYSGGLDTSVMLSWIKETYGCEVVAFAADLGQEEELTGLKAKALKTGASKIYISDLQEEFAQDFLWPMLKSGAVYEGQYLLGTSIARPLIAKKQIEIAKKEKADAVGHGATGKGNDQVRFELTYKALAPDIKIIAPWRDWSFKGREELIDYAKKRGIPVPVSKSKPYSSDRNLWHISYEGGILEDPWFEPKEEMFILSNSPEKAPNKAEYVEIGFESGEPKKINGKPLKPVKLIKTLNKIGGKNGIGRTDIVENRLVGIKSRGVYETPGGTILYKAHQALETITLDRETLHYKQLIAQRYAQLVYNGQWFTPLKRSLDAFINETQKNVSGVIRLKLYKGNCTIVGRKSTKSLYEPKLASFEKEEVYNQKDAEGFINLFGLPIKVEAKLRGK</sequence>
<feature type="binding site" evidence="9">
    <location>
        <position position="91"/>
    </location>
    <ligand>
        <name>L-citrulline</name>
        <dbReference type="ChEBI" id="CHEBI:57743"/>
    </ligand>
</feature>
<dbReference type="UniPathway" id="UPA00068">
    <property type="reaction ID" value="UER00113"/>
</dbReference>
<feature type="binding site" evidence="9">
    <location>
        <position position="184"/>
    </location>
    <ligand>
        <name>L-citrulline</name>
        <dbReference type="ChEBI" id="CHEBI:57743"/>
    </ligand>
</feature>
<dbReference type="InterPro" id="IPR048268">
    <property type="entry name" value="Arginosuc_syn_C"/>
</dbReference>
<feature type="binding site" evidence="9">
    <location>
        <position position="122"/>
    </location>
    <ligand>
        <name>L-citrulline</name>
        <dbReference type="ChEBI" id="CHEBI:57743"/>
    </ligand>
</feature>
<feature type="domain" description="Arginosuccinate synthase-like N-terminal" evidence="10">
    <location>
        <begin position="4"/>
        <end position="165"/>
    </location>
</feature>
<dbReference type="InterPro" id="IPR014729">
    <property type="entry name" value="Rossmann-like_a/b/a_fold"/>
</dbReference>
<feature type="binding site" evidence="9">
    <location>
        <position position="175"/>
    </location>
    <ligand>
        <name>L-citrulline</name>
        <dbReference type="ChEBI" id="CHEBI:57743"/>
    </ligand>
</feature>
<feature type="binding site" evidence="9">
    <location>
        <position position="86"/>
    </location>
    <ligand>
        <name>L-citrulline</name>
        <dbReference type="ChEBI" id="CHEBI:57743"/>
    </ligand>
</feature>
<dbReference type="SUPFAM" id="SSF69864">
    <property type="entry name" value="Argininosuccinate synthetase, C-terminal domain"/>
    <property type="match status" value="1"/>
</dbReference>
<organism evidence="12 13">
    <name type="scientific">candidate division WOR-1 bacterium RIFOXYC2_FULL_41_25</name>
    <dbReference type="NCBI Taxonomy" id="1802586"/>
    <lineage>
        <taxon>Bacteria</taxon>
        <taxon>Bacillati</taxon>
        <taxon>Saganbacteria</taxon>
    </lineage>
</organism>
<dbReference type="NCBIfam" id="TIGR00032">
    <property type="entry name" value="argG"/>
    <property type="match status" value="1"/>
</dbReference>
<dbReference type="PROSITE" id="PS00564">
    <property type="entry name" value="ARGININOSUCCIN_SYN_1"/>
    <property type="match status" value="1"/>
</dbReference>
<dbReference type="GO" id="GO:0005737">
    <property type="term" value="C:cytoplasm"/>
    <property type="evidence" value="ECO:0007669"/>
    <property type="project" value="UniProtKB-SubCell"/>
</dbReference>
<dbReference type="FunFam" id="3.40.50.620:FF:000019">
    <property type="entry name" value="Argininosuccinate synthase"/>
    <property type="match status" value="1"/>
</dbReference>
<dbReference type="HAMAP" id="MF_00005">
    <property type="entry name" value="Arg_succ_synth_type1"/>
    <property type="match status" value="1"/>
</dbReference>
<keyword evidence="6 9" id="KW-0028">Amino-acid biosynthesis</keyword>
<comment type="caution">
    <text evidence="12">The sequence shown here is derived from an EMBL/GenBank/DDBJ whole genome shotgun (WGS) entry which is preliminary data.</text>
</comment>
<keyword evidence="9" id="KW-0963">Cytoplasm</keyword>
<evidence type="ECO:0000256" key="8">
    <source>
        <dbReference type="ARBA" id="ARBA00022840"/>
    </source>
</evidence>
<evidence type="ECO:0000256" key="9">
    <source>
        <dbReference type="HAMAP-Rule" id="MF_00005"/>
    </source>
</evidence>
<keyword evidence="5 9" id="KW-0436">Ligase</keyword>
<feature type="binding site" evidence="9">
    <location>
        <position position="35"/>
    </location>
    <ligand>
        <name>ATP</name>
        <dbReference type="ChEBI" id="CHEBI:30616"/>
    </ligand>
</feature>
<gene>
    <name evidence="9" type="primary">argG</name>
    <name evidence="12" type="ORF">A2462_05075</name>
</gene>
<feature type="binding site" evidence="9">
    <location>
        <position position="116"/>
    </location>
    <ligand>
        <name>ATP</name>
        <dbReference type="ChEBI" id="CHEBI:30616"/>
    </ligand>
</feature>
<dbReference type="InterPro" id="IPR048267">
    <property type="entry name" value="Arginosuc_syn_N"/>
</dbReference>
<dbReference type="AlphaFoldDB" id="A0A1F4TQZ3"/>
<dbReference type="InterPro" id="IPR024074">
    <property type="entry name" value="AS_cat/multimer_dom_body"/>
</dbReference>
<accession>A0A1F4TQZ3</accession>
<comment type="similarity">
    <text evidence="9">Belongs to the argininosuccinate synthase family. Type 1 subfamily.</text>
</comment>
<evidence type="ECO:0000256" key="4">
    <source>
        <dbReference type="ARBA" id="ARBA00022571"/>
    </source>
</evidence>
<dbReference type="Gene3D" id="3.40.50.620">
    <property type="entry name" value="HUPs"/>
    <property type="match status" value="1"/>
</dbReference>
<evidence type="ECO:0000256" key="3">
    <source>
        <dbReference type="ARBA" id="ARBA00012286"/>
    </source>
</evidence>
<comment type="subunit">
    <text evidence="2 9">Homotetramer.</text>
</comment>
<dbReference type="Gene3D" id="1.20.5.470">
    <property type="entry name" value="Single helix bin"/>
    <property type="match status" value="1"/>
</dbReference>
<dbReference type="EC" id="6.3.4.5" evidence="3 9"/>
<dbReference type="GO" id="GO:0004055">
    <property type="term" value="F:argininosuccinate synthase activity"/>
    <property type="evidence" value="ECO:0007669"/>
    <property type="project" value="UniProtKB-UniRule"/>
</dbReference>
<dbReference type="Pfam" id="PF20979">
    <property type="entry name" value="Arginosuc_syn_C"/>
    <property type="match status" value="1"/>
</dbReference>
<dbReference type="Proteomes" id="UP000177309">
    <property type="component" value="Unassembled WGS sequence"/>
</dbReference>
<dbReference type="FunFam" id="3.90.1260.10:FF:000007">
    <property type="entry name" value="Argininosuccinate synthase"/>
    <property type="match status" value="1"/>
</dbReference>
<protein>
    <recommendedName>
        <fullName evidence="3 9">Argininosuccinate synthase</fullName>
        <ecNumber evidence="3 9">6.3.4.5</ecNumber>
    </recommendedName>
    <alternativeName>
        <fullName evidence="9">Citrulline--aspartate ligase</fullName>
    </alternativeName>
</protein>
<dbReference type="PROSITE" id="PS00565">
    <property type="entry name" value="ARGININOSUCCIN_SYN_2"/>
    <property type="match status" value="1"/>
</dbReference>
<evidence type="ECO:0000313" key="13">
    <source>
        <dbReference type="Proteomes" id="UP000177309"/>
    </source>
</evidence>
<dbReference type="SUPFAM" id="SSF52402">
    <property type="entry name" value="Adenine nucleotide alpha hydrolases-like"/>
    <property type="match status" value="1"/>
</dbReference>
<dbReference type="GO" id="GO:0006526">
    <property type="term" value="P:L-arginine biosynthetic process"/>
    <property type="evidence" value="ECO:0007669"/>
    <property type="project" value="UniProtKB-UniRule"/>
</dbReference>
<feature type="binding site" evidence="9">
    <location>
        <begin position="8"/>
        <end position="16"/>
    </location>
    <ligand>
        <name>ATP</name>
        <dbReference type="ChEBI" id="CHEBI:30616"/>
    </ligand>
</feature>
<dbReference type="PANTHER" id="PTHR11587">
    <property type="entry name" value="ARGININOSUCCINATE SYNTHASE"/>
    <property type="match status" value="1"/>
</dbReference>
<dbReference type="GO" id="GO:0000050">
    <property type="term" value="P:urea cycle"/>
    <property type="evidence" value="ECO:0007669"/>
    <property type="project" value="TreeGrafter"/>
</dbReference>
<dbReference type="InterPro" id="IPR023434">
    <property type="entry name" value="Arginosuc_synth_type_1_subfam"/>
</dbReference>
<dbReference type="PANTHER" id="PTHR11587:SF2">
    <property type="entry name" value="ARGININOSUCCINATE SYNTHASE"/>
    <property type="match status" value="1"/>
</dbReference>